<feature type="region of interest" description="Disordered" evidence="1">
    <location>
        <begin position="42"/>
        <end position="112"/>
    </location>
</feature>
<evidence type="ECO:0000313" key="2">
    <source>
        <dbReference type="EMBL" id="KNE94018.1"/>
    </source>
</evidence>
<feature type="region of interest" description="Disordered" evidence="1">
    <location>
        <begin position="126"/>
        <end position="154"/>
    </location>
</feature>
<reference evidence="3" key="1">
    <citation type="submission" date="2014-03" db="EMBL/GenBank/DDBJ databases">
        <title>The Genome Sequence of Puccinia striiformis f. sp. tritici PST-78.</title>
        <authorList>
            <consortium name="The Broad Institute Genome Sequencing Platform"/>
            <person name="Cuomo C."/>
            <person name="Hulbert S."/>
            <person name="Chen X."/>
            <person name="Walker B."/>
            <person name="Young S.K."/>
            <person name="Zeng Q."/>
            <person name="Gargeya S."/>
            <person name="Fitzgerald M."/>
            <person name="Haas B."/>
            <person name="Abouelleil A."/>
            <person name="Alvarado L."/>
            <person name="Arachchi H.M."/>
            <person name="Berlin A.M."/>
            <person name="Chapman S.B."/>
            <person name="Goldberg J."/>
            <person name="Griggs A."/>
            <person name="Gujja S."/>
            <person name="Hansen M."/>
            <person name="Howarth C."/>
            <person name="Imamovic A."/>
            <person name="Larimer J."/>
            <person name="McCowan C."/>
            <person name="Montmayeur A."/>
            <person name="Murphy C."/>
            <person name="Neiman D."/>
            <person name="Pearson M."/>
            <person name="Priest M."/>
            <person name="Roberts A."/>
            <person name="Saif S."/>
            <person name="Shea T."/>
            <person name="Sisk P."/>
            <person name="Sykes S."/>
            <person name="Wortman J."/>
            <person name="Nusbaum C."/>
            <person name="Birren B."/>
        </authorList>
    </citation>
    <scope>NUCLEOTIDE SEQUENCE [LARGE SCALE GENOMIC DNA]</scope>
    <source>
        <strain evidence="3">race PST-78</strain>
    </source>
</reference>
<feature type="compositionally biased region" description="Basic residues" evidence="1">
    <location>
        <begin position="128"/>
        <end position="138"/>
    </location>
</feature>
<dbReference type="AlphaFoldDB" id="A0A0L0V402"/>
<evidence type="ECO:0000256" key="1">
    <source>
        <dbReference type="SAM" id="MobiDB-lite"/>
    </source>
</evidence>
<gene>
    <name evidence="2" type="ORF">PSTG_12686</name>
</gene>
<feature type="compositionally biased region" description="Low complexity" evidence="1">
    <location>
        <begin position="52"/>
        <end position="92"/>
    </location>
</feature>
<dbReference type="OrthoDB" id="2507840at2759"/>
<organism evidence="2 3">
    <name type="scientific">Puccinia striiformis f. sp. tritici PST-78</name>
    <dbReference type="NCBI Taxonomy" id="1165861"/>
    <lineage>
        <taxon>Eukaryota</taxon>
        <taxon>Fungi</taxon>
        <taxon>Dikarya</taxon>
        <taxon>Basidiomycota</taxon>
        <taxon>Pucciniomycotina</taxon>
        <taxon>Pucciniomycetes</taxon>
        <taxon>Pucciniales</taxon>
        <taxon>Pucciniaceae</taxon>
        <taxon>Puccinia</taxon>
    </lineage>
</organism>
<proteinExistence type="predicted"/>
<name>A0A0L0V402_9BASI</name>
<accession>A0A0L0V402</accession>
<dbReference type="Proteomes" id="UP000054564">
    <property type="component" value="Unassembled WGS sequence"/>
</dbReference>
<dbReference type="EMBL" id="AJIL01000126">
    <property type="protein sequence ID" value="KNE94018.1"/>
    <property type="molecule type" value="Genomic_DNA"/>
</dbReference>
<evidence type="ECO:0000313" key="3">
    <source>
        <dbReference type="Proteomes" id="UP000054564"/>
    </source>
</evidence>
<feature type="compositionally biased region" description="Low complexity" evidence="1">
    <location>
        <begin position="139"/>
        <end position="154"/>
    </location>
</feature>
<protein>
    <submittedName>
        <fullName evidence="2">Uncharacterized protein</fullName>
    </submittedName>
</protein>
<keyword evidence="3" id="KW-1185">Reference proteome</keyword>
<sequence>MVPSWSSSLSAFSQLQQQRTSGFLIDEYGNEHDPEHCRFKTLATTPHRHSRGSTSSSSSTSSGRSLRSSSTDSISSNDSRPSSPSTSSYRSLPIHRRRQLEHSHTLPTLLPTTTSRAAQSCWTTLGKTTKKHHQHKHSSPTMTTSSSDRSRSSWTKTILSHLRPNSMDVPPSPPATYDSHHAAHPIFSLPPPPPDNTITKMIKTDKLCCNSLNSTNNLHHHHYHLSTIRKRLELVKLEVRFGMLRTRKRVLGVWKQQTATCSKKP</sequence>
<comment type="caution">
    <text evidence="2">The sequence shown here is derived from an EMBL/GenBank/DDBJ whole genome shotgun (WGS) entry which is preliminary data.</text>
</comment>